<evidence type="ECO:0000256" key="1">
    <source>
        <dbReference type="SAM" id="MobiDB-lite"/>
    </source>
</evidence>
<dbReference type="AlphaFoldDB" id="A0AAD4F5S0"/>
<sequence length="109" mass="11879">MEGGQKKHQKPHHPHHQVPKHESGYTDEAAEECHDLIDNAEEQAHLHDPNSMYSTTNKPEHVHRMKGGLEGSSQGGSSATEKMQKAGKNAAGSIGDTMGQAKEKMGMKK</sequence>
<organism evidence="2 3">
    <name type="scientific">Staphylotrichum longicolle</name>
    <dbReference type="NCBI Taxonomy" id="669026"/>
    <lineage>
        <taxon>Eukaryota</taxon>
        <taxon>Fungi</taxon>
        <taxon>Dikarya</taxon>
        <taxon>Ascomycota</taxon>
        <taxon>Pezizomycotina</taxon>
        <taxon>Sordariomycetes</taxon>
        <taxon>Sordariomycetidae</taxon>
        <taxon>Sordariales</taxon>
        <taxon>Chaetomiaceae</taxon>
        <taxon>Staphylotrichum</taxon>
    </lineage>
</organism>
<dbReference type="EMBL" id="JAHCVI010000001">
    <property type="protein sequence ID" value="KAG7292147.1"/>
    <property type="molecule type" value="Genomic_DNA"/>
</dbReference>
<protein>
    <submittedName>
        <fullName evidence="2">Uncharacterized protein</fullName>
    </submittedName>
</protein>
<dbReference type="Proteomes" id="UP001197093">
    <property type="component" value="Unassembled WGS sequence"/>
</dbReference>
<feature type="compositionally biased region" description="Basic and acidic residues" evidence="1">
    <location>
        <begin position="31"/>
        <end position="48"/>
    </location>
</feature>
<accession>A0AAD4F5S0</accession>
<name>A0AAD4F5S0_9PEZI</name>
<evidence type="ECO:0000313" key="3">
    <source>
        <dbReference type="Proteomes" id="UP001197093"/>
    </source>
</evidence>
<reference evidence="2" key="1">
    <citation type="submission" date="2023-02" db="EMBL/GenBank/DDBJ databases">
        <authorList>
            <person name="Palmer J.M."/>
        </authorList>
    </citation>
    <scope>NUCLEOTIDE SEQUENCE</scope>
    <source>
        <strain evidence="2">FW57</strain>
    </source>
</reference>
<evidence type="ECO:0000313" key="2">
    <source>
        <dbReference type="EMBL" id="KAG7292147.1"/>
    </source>
</evidence>
<comment type="caution">
    <text evidence="2">The sequence shown here is derived from an EMBL/GenBank/DDBJ whole genome shotgun (WGS) entry which is preliminary data.</text>
</comment>
<feature type="compositionally biased region" description="Basic residues" evidence="1">
    <location>
        <begin position="1"/>
        <end position="18"/>
    </location>
</feature>
<gene>
    <name evidence="2" type="ORF">NEMBOFW57_002182</name>
</gene>
<proteinExistence type="predicted"/>
<feature type="region of interest" description="Disordered" evidence="1">
    <location>
        <begin position="1"/>
        <end position="109"/>
    </location>
</feature>
<keyword evidence="3" id="KW-1185">Reference proteome</keyword>